<dbReference type="InterPro" id="IPR001958">
    <property type="entry name" value="Tet-R_TetA/multi-R_MdtG-like"/>
</dbReference>
<feature type="transmembrane region" description="Helical" evidence="6">
    <location>
        <begin position="99"/>
        <end position="119"/>
    </location>
</feature>
<keyword evidence="4 6" id="KW-1133">Transmembrane helix</keyword>
<dbReference type="Pfam" id="PF07690">
    <property type="entry name" value="MFS_1"/>
    <property type="match status" value="1"/>
</dbReference>
<feature type="transmembrane region" description="Helical" evidence="6">
    <location>
        <begin position="232"/>
        <end position="255"/>
    </location>
</feature>
<feature type="transmembrane region" description="Helical" evidence="6">
    <location>
        <begin position="41"/>
        <end position="62"/>
    </location>
</feature>
<dbReference type="Gene3D" id="1.20.1250.20">
    <property type="entry name" value="MFS general substrate transporter like domains"/>
    <property type="match status" value="1"/>
</dbReference>
<evidence type="ECO:0000256" key="3">
    <source>
        <dbReference type="ARBA" id="ARBA00022692"/>
    </source>
</evidence>
<keyword evidence="9" id="KW-1185">Reference proteome</keyword>
<keyword evidence="2" id="KW-0813">Transport</keyword>
<dbReference type="InterPro" id="IPR011701">
    <property type="entry name" value="MFS"/>
</dbReference>
<evidence type="ECO:0000256" key="4">
    <source>
        <dbReference type="ARBA" id="ARBA00022989"/>
    </source>
</evidence>
<feature type="transmembrane region" description="Helical" evidence="6">
    <location>
        <begin position="267"/>
        <end position="288"/>
    </location>
</feature>
<comment type="caution">
    <text evidence="8">The sequence shown here is derived from an EMBL/GenBank/DDBJ whole genome shotgun (WGS) entry which is preliminary data.</text>
</comment>
<proteinExistence type="predicted"/>
<dbReference type="AlphaFoldDB" id="A0A6V8H131"/>
<keyword evidence="3 6" id="KW-0812">Transmembrane</keyword>
<dbReference type="PANTHER" id="PTHR23504:SF3">
    <property type="entry name" value="MAJOR FACILITATOR SUPERFAMILY (MFS) PROFILE DOMAIN-CONTAINING PROTEIN"/>
    <property type="match status" value="1"/>
</dbReference>
<gene>
    <name evidence="8" type="ORF">TCE0_015r02414</name>
</gene>
<feature type="transmembrane region" description="Helical" evidence="6">
    <location>
        <begin position="300"/>
        <end position="322"/>
    </location>
</feature>
<evidence type="ECO:0000256" key="2">
    <source>
        <dbReference type="ARBA" id="ARBA00022448"/>
    </source>
</evidence>
<feature type="transmembrane region" description="Helical" evidence="6">
    <location>
        <begin position="74"/>
        <end position="93"/>
    </location>
</feature>
<feature type="transmembrane region" description="Helical" evidence="6">
    <location>
        <begin position="399"/>
        <end position="416"/>
    </location>
</feature>
<organism evidence="8 9">
    <name type="scientific">Talaromyces pinophilus</name>
    <name type="common">Penicillium pinophilum</name>
    <dbReference type="NCBI Taxonomy" id="128442"/>
    <lineage>
        <taxon>Eukaryota</taxon>
        <taxon>Fungi</taxon>
        <taxon>Dikarya</taxon>
        <taxon>Ascomycota</taxon>
        <taxon>Pezizomycotina</taxon>
        <taxon>Eurotiomycetes</taxon>
        <taxon>Eurotiomycetidae</taxon>
        <taxon>Eurotiales</taxon>
        <taxon>Trichocomaceae</taxon>
        <taxon>Talaromyces</taxon>
        <taxon>Talaromyces sect. Talaromyces</taxon>
    </lineage>
</organism>
<feature type="transmembrane region" description="Helical" evidence="6">
    <location>
        <begin position="12"/>
        <end position="29"/>
    </location>
</feature>
<dbReference type="GO" id="GO:0022857">
    <property type="term" value="F:transmembrane transporter activity"/>
    <property type="evidence" value="ECO:0007669"/>
    <property type="project" value="InterPro"/>
</dbReference>
<evidence type="ECO:0000256" key="6">
    <source>
        <dbReference type="SAM" id="Phobius"/>
    </source>
</evidence>
<name>A0A6V8H131_TALPI</name>
<sequence length="441" mass="48016">MVQIMLLCFARIAEPIAFFSIFPFIGQMIKDAAGVAESEVGFYSGLIESIFSFVQMLLMIPWGRAADKFGRKPVLVISMAGLSTACALFGTSRSIWEMIMYRSIAGMFSGTVVAVRASISENSTPKTQARAFSYFAFSNNLGIFLGPFIGPVFSRPAEKYPSVFGGIQFFKDYPYALATFTTGGIGATACIVSALFVKETLRKRPKGDANGSPPNTMTTTEIMKAPGVSRVLFIYTFTMLLALAYTAIVPIFYFTSVELGGYGFSEFQIAMFIGVGGFAQALWLLFVFPWLQWRIGTGGVLRLCASVWPVWFAATPATNYLLRLSLDTAFWTFTPFLLVVGSGVAMAFTACQLAINDISPSPETLGTVNAISLTLNSGLRAVAPALFSSLFATGVKEQIFKGYLAWFILVLLAIGYRGSLRWLPARAEGKINNTDCDDTNE</sequence>
<feature type="transmembrane region" description="Helical" evidence="6">
    <location>
        <begin position="328"/>
        <end position="355"/>
    </location>
</feature>
<dbReference type="PROSITE" id="PS50850">
    <property type="entry name" value="MFS"/>
    <property type="match status" value="1"/>
</dbReference>
<dbReference type="EMBL" id="DF933811">
    <property type="protein sequence ID" value="GAM34683.1"/>
    <property type="molecule type" value="Genomic_DNA"/>
</dbReference>
<accession>A0A6V8H131</accession>
<evidence type="ECO:0000256" key="5">
    <source>
        <dbReference type="ARBA" id="ARBA00023136"/>
    </source>
</evidence>
<evidence type="ECO:0000259" key="7">
    <source>
        <dbReference type="PROSITE" id="PS50850"/>
    </source>
</evidence>
<feature type="transmembrane region" description="Helical" evidence="6">
    <location>
        <begin position="173"/>
        <end position="197"/>
    </location>
</feature>
<evidence type="ECO:0000313" key="8">
    <source>
        <dbReference type="EMBL" id="GAM34683.1"/>
    </source>
</evidence>
<feature type="domain" description="Major facilitator superfamily (MFS) profile" evidence="7">
    <location>
        <begin position="3"/>
        <end position="427"/>
    </location>
</feature>
<protein>
    <recommendedName>
        <fullName evidence="7">Major facilitator superfamily (MFS) profile domain-containing protein</fullName>
    </recommendedName>
</protein>
<reference evidence="9" key="1">
    <citation type="journal article" date="2015" name="Genome Announc.">
        <title>Draft genome sequence of Talaromyces cellulolyticus strain Y-94, a source of lignocellulosic biomass-degrading enzymes.</title>
        <authorList>
            <person name="Fujii T."/>
            <person name="Koike H."/>
            <person name="Sawayama S."/>
            <person name="Yano S."/>
            <person name="Inoue H."/>
        </authorList>
    </citation>
    <scope>NUCLEOTIDE SEQUENCE [LARGE SCALE GENOMIC DNA]</scope>
    <source>
        <strain evidence="9">Y-94</strain>
    </source>
</reference>
<dbReference type="InterPro" id="IPR020846">
    <property type="entry name" value="MFS_dom"/>
</dbReference>
<evidence type="ECO:0000313" key="9">
    <source>
        <dbReference type="Proteomes" id="UP000053095"/>
    </source>
</evidence>
<feature type="transmembrane region" description="Helical" evidence="6">
    <location>
        <begin position="131"/>
        <end position="153"/>
    </location>
</feature>
<evidence type="ECO:0000256" key="1">
    <source>
        <dbReference type="ARBA" id="ARBA00004141"/>
    </source>
</evidence>
<dbReference type="PANTHER" id="PTHR23504">
    <property type="entry name" value="MAJOR FACILITATOR SUPERFAMILY DOMAIN-CONTAINING PROTEIN 10"/>
    <property type="match status" value="1"/>
</dbReference>
<dbReference type="InterPro" id="IPR036259">
    <property type="entry name" value="MFS_trans_sf"/>
</dbReference>
<dbReference type="Proteomes" id="UP000053095">
    <property type="component" value="Unassembled WGS sequence"/>
</dbReference>
<keyword evidence="5 6" id="KW-0472">Membrane</keyword>
<comment type="subcellular location">
    <subcellularLocation>
        <location evidence="1">Membrane</location>
        <topology evidence="1">Multi-pass membrane protein</topology>
    </subcellularLocation>
</comment>
<dbReference type="GO" id="GO:0016020">
    <property type="term" value="C:membrane"/>
    <property type="evidence" value="ECO:0007669"/>
    <property type="project" value="UniProtKB-SubCell"/>
</dbReference>
<feature type="transmembrane region" description="Helical" evidence="6">
    <location>
        <begin position="367"/>
        <end position="387"/>
    </location>
</feature>
<dbReference type="PRINTS" id="PR01035">
    <property type="entry name" value="TCRTETA"/>
</dbReference>
<dbReference type="CDD" id="cd17330">
    <property type="entry name" value="MFS_SLC46_TetA_like"/>
    <property type="match status" value="1"/>
</dbReference>
<dbReference type="SUPFAM" id="SSF103473">
    <property type="entry name" value="MFS general substrate transporter"/>
    <property type="match status" value="1"/>
</dbReference>